<dbReference type="InterPro" id="IPR008967">
    <property type="entry name" value="p53-like_TF_DNA-bd_sf"/>
</dbReference>
<evidence type="ECO:0000313" key="10">
    <source>
        <dbReference type="Proteomes" id="UP000821853"/>
    </source>
</evidence>
<name>A0A9J6GPW5_HAELO</name>
<dbReference type="GO" id="GO:0000785">
    <property type="term" value="C:chromatin"/>
    <property type="evidence" value="ECO:0007669"/>
    <property type="project" value="TreeGrafter"/>
</dbReference>
<dbReference type="VEuPathDB" id="VectorBase:HLOH_047655"/>
<dbReference type="InterPro" id="IPR036960">
    <property type="entry name" value="T-box_sf"/>
</dbReference>
<feature type="region of interest" description="Disordered" evidence="7">
    <location>
        <begin position="117"/>
        <end position="146"/>
    </location>
</feature>
<dbReference type="GO" id="GO:0000981">
    <property type="term" value="F:DNA-binding transcription factor activity, RNA polymerase II-specific"/>
    <property type="evidence" value="ECO:0007669"/>
    <property type="project" value="TreeGrafter"/>
</dbReference>
<evidence type="ECO:0000256" key="3">
    <source>
        <dbReference type="ARBA" id="ARBA00023125"/>
    </source>
</evidence>
<dbReference type="GO" id="GO:0045893">
    <property type="term" value="P:positive regulation of DNA-templated transcription"/>
    <property type="evidence" value="ECO:0007669"/>
    <property type="project" value="InterPro"/>
</dbReference>
<dbReference type="OrthoDB" id="7442607at2759"/>
<feature type="domain" description="T-box" evidence="8">
    <location>
        <begin position="156"/>
        <end position="323"/>
    </location>
</feature>
<dbReference type="OMA" id="VEAYLHP"/>
<dbReference type="InterPro" id="IPR001699">
    <property type="entry name" value="TF_T-box"/>
</dbReference>
<evidence type="ECO:0000256" key="2">
    <source>
        <dbReference type="ARBA" id="ARBA00023015"/>
    </source>
</evidence>
<keyword evidence="3 6" id="KW-0238">DNA-binding</keyword>
<keyword evidence="2" id="KW-0805">Transcription regulation</keyword>
<sequence>MELVDTGRSSHTFSIAALMANEPPVEAYLHPGSHRSVHAGGTAAYQAAGDCCLATDWASTPSYVASTPVKDMEACLLTTIKDRPSLAEAYRSSTEFADSGCKEGRVGSPCLEGASSGGGQCCSDSQDGSSPLRSPGSTDEEHKPLHPKLAGVSASLEMKALWDEFNALGTEMIVTKAGRRMFPTFQVKLYGLDPQADFMLMMDFVPVDNKRYRYAFHSSSWMVAGKADPNMPPRIHVHPESPCKGAQWTKQVVSFDKLKLTNNQLDDNGHIILNSMHRYQPRCHVVYVNRKGEDVSKTENFRTFVFPETRFTAVTAYQNHRVSCWVQGHPDTHPGA</sequence>
<comment type="caution">
    <text evidence="6">Lacks conserved residue(s) required for the propagation of feature annotation.</text>
</comment>
<organism evidence="9 10">
    <name type="scientific">Haemaphysalis longicornis</name>
    <name type="common">Bush tick</name>
    <dbReference type="NCBI Taxonomy" id="44386"/>
    <lineage>
        <taxon>Eukaryota</taxon>
        <taxon>Metazoa</taxon>
        <taxon>Ecdysozoa</taxon>
        <taxon>Arthropoda</taxon>
        <taxon>Chelicerata</taxon>
        <taxon>Arachnida</taxon>
        <taxon>Acari</taxon>
        <taxon>Parasitiformes</taxon>
        <taxon>Ixodida</taxon>
        <taxon>Ixodoidea</taxon>
        <taxon>Ixodidae</taxon>
        <taxon>Haemaphysalinae</taxon>
        <taxon>Haemaphysalis</taxon>
    </lineage>
</organism>
<dbReference type="Pfam" id="PF00907">
    <property type="entry name" value="T-box"/>
    <property type="match status" value="1"/>
</dbReference>
<evidence type="ECO:0000256" key="6">
    <source>
        <dbReference type="PROSITE-ProRule" id="PRU00201"/>
    </source>
</evidence>
<evidence type="ECO:0000313" key="9">
    <source>
        <dbReference type="EMBL" id="KAH9376688.1"/>
    </source>
</evidence>
<evidence type="ECO:0000256" key="4">
    <source>
        <dbReference type="ARBA" id="ARBA00023163"/>
    </source>
</evidence>
<feature type="compositionally biased region" description="Low complexity" evidence="7">
    <location>
        <begin position="121"/>
        <end position="130"/>
    </location>
</feature>
<evidence type="ECO:0000256" key="5">
    <source>
        <dbReference type="ARBA" id="ARBA00023242"/>
    </source>
</evidence>
<dbReference type="AlphaFoldDB" id="A0A9J6GPW5"/>
<dbReference type="PROSITE" id="PS01283">
    <property type="entry name" value="TBOX_1"/>
    <property type="match status" value="1"/>
</dbReference>
<dbReference type="PANTHER" id="PTHR11267">
    <property type="entry name" value="T-BOX PROTEIN-RELATED"/>
    <property type="match status" value="1"/>
</dbReference>
<comment type="subcellular location">
    <subcellularLocation>
        <location evidence="1 6">Nucleus</location>
    </subcellularLocation>
</comment>
<dbReference type="SMART" id="SM00425">
    <property type="entry name" value="TBOX"/>
    <property type="match status" value="1"/>
</dbReference>
<protein>
    <recommendedName>
        <fullName evidence="8">T-box domain-containing protein</fullName>
    </recommendedName>
</protein>
<dbReference type="PROSITE" id="PS50252">
    <property type="entry name" value="TBOX_3"/>
    <property type="match status" value="1"/>
</dbReference>
<dbReference type="GO" id="GO:0000978">
    <property type="term" value="F:RNA polymerase II cis-regulatory region sequence-specific DNA binding"/>
    <property type="evidence" value="ECO:0007669"/>
    <property type="project" value="InterPro"/>
</dbReference>
<dbReference type="Gene3D" id="2.60.40.820">
    <property type="entry name" value="Transcription factor, T-box"/>
    <property type="match status" value="1"/>
</dbReference>
<evidence type="ECO:0000256" key="7">
    <source>
        <dbReference type="SAM" id="MobiDB-lite"/>
    </source>
</evidence>
<dbReference type="CDD" id="cd20187">
    <property type="entry name" value="T-box_TBX1_10-like"/>
    <property type="match status" value="1"/>
</dbReference>
<dbReference type="InterPro" id="IPR018186">
    <property type="entry name" value="TF_T-box_CS"/>
</dbReference>
<dbReference type="InterPro" id="IPR046360">
    <property type="entry name" value="T-box_DNA-bd"/>
</dbReference>
<evidence type="ECO:0000259" key="8">
    <source>
        <dbReference type="PROSITE" id="PS50252"/>
    </source>
</evidence>
<dbReference type="EMBL" id="JABSTR010000008">
    <property type="protein sequence ID" value="KAH9376688.1"/>
    <property type="molecule type" value="Genomic_DNA"/>
</dbReference>
<dbReference type="Proteomes" id="UP000821853">
    <property type="component" value="Unassembled WGS sequence"/>
</dbReference>
<proteinExistence type="predicted"/>
<gene>
    <name evidence="9" type="ORF">HPB48_019190</name>
</gene>
<dbReference type="PRINTS" id="PR00937">
    <property type="entry name" value="TBOX"/>
</dbReference>
<keyword evidence="5 6" id="KW-0539">Nucleus</keyword>
<dbReference type="SUPFAM" id="SSF49417">
    <property type="entry name" value="p53-like transcription factors"/>
    <property type="match status" value="1"/>
</dbReference>
<dbReference type="PANTHER" id="PTHR11267:SF195">
    <property type="entry name" value="OPTOMOTOR-BLIND-RELATED-GENE-1, ISOFORM A"/>
    <property type="match status" value="1"/>
</dbReference>
<accession>A0A9J6GPW5</accession>
<dbReference type="GO" id="GO:0005634">
    <property type="term" value="C:nucleus"/>
    <property type="evidence" value="ECO:0007669"/>
    <property type="project" value="UniProtKB-SubCell"/>
</dbReference>
<dbReference type="FunFam" id="2.60.40.820:FF:000006">
    <property type="entry name" value="T-box transcription factor"/>
    <property type="match status" value="1"/>
</dbReference>
<evidence type="ECO:0000256" key="1">
    <source>
        <dbReference type="ARBA" id="ARBA00004123"/>
    </source>
</evidence>
<dbReference type="GO" id="GO:0001708">
    <property type="term" value="P:cell fate specification"/>
    <property type="evidence" value="ECO:0007669"/>
    <property type="project" value="TreeGrafter"/>
</dbReference>
<keyword evidence="4" id="KW-0804">Transcription</keyword>
<comment type="caution">
    <text evidence="9">The sequence shown here is derived from an EMBL/GenBank/DDBJ whole genome shotgun (WGS) entry which is preliminary data.</text>
</comment>
<keyword evidence="10" id="KW-1185">Reference proteome</keyword>
<reference evidence="9 10" key="1">
    <citation type="journal article" date="2020" name="Cell">
        <title>Large-Scale Comparative Analyses of Tick Genomes Elucidate Their Genetic Diversity and Vector Capacities.</title>
        <authorList>
            <consortium name="Tick Genome and Microbiome Consortium (TIGMIC)"/>
            <person name="Jia N."/>
            <person name="Wang J."/>
            <person name="Shi W."/>
            <person name="Du L."/>
            <person name="Sun Y."/>
            <person name="Zhan W."/>
            <person name="Jiang J.F."/>
            <person name="Wang Q."/>
            <person name="Zhang B."/>
            <person name="Ji P."/>
            <person name="Bell-Sakyi L."/>
            <person name="Cui X.M."/>
            <person name="Yuan T.T."/>
            <person name="Jiang B.G."/>
            <person name="Yang W.F."/>
            <person name="Lam T.T."/>
            <person name="Chang Q.C."/>
            <person name="Ding S.J."/>
            <person name="Wang X.J."/>
            <person name="Zhu J.G."/>
            <person name="Ruan X.D."/>
            <person name="Zhao L."/>
            <person name="Wei J.T."/>
            <person name="Ye R.Z."/>
            <person name="Que T.C."/>
            <person name="Du C.H."/>
            <person name="Zhou Y.H."/>
            <person name="Cheng J.X."/>
            <person name="Dai P.F."/>
            <person name="Guo W.B."/>
            <person name="Han X.H."/>
            <person name="Huang E.J."/>
            <person name="Li L.F."/>
            <person name="Wei W."/>
            <person name="Gao Y.C."/>
            <person name="Liu J.Z."/>
            <person name="Shao H.Z."/>
            <person name="Wang X."/>
            <person name="Wang C.C."/>
            <person name="Yang T.C."/>
            <person name="Huo Q.B."/>
            <person name="Li W."/>
            <person name="Chen H.Y."/>
            <person name="Chen S.E."/>
            <person name="Zhou L.G."/>
            <person name="Ni X.B."/>
            <person name="Tian J.H."/>
            <person name="Sheng Y."/>
            <person name="Liu T."/>
            <person name="Pan Y.S."/>
            <person name="Xia L.Y."/>
            <person name="Li J."/>
            <person name="Zhao F."/>
            <person name="Cao W.C."/>
        </authorList>
    </citation>
    <scope>NUCLEOTIDE SEQUENCE [LARGE SCALE GENOMIC DNA]</scope>
    <source>
        <strain evidence="9">HaeL-2018</strain>
    </source>
</reference>